<dbReference type="SMART" id="SM00382">
    <property type="entry name" value="AAA"/>
    <property type="match status" value="1"/>
</dbReference>
<organism evidence="7 8">
    <name type="scientific">Bordetella hinzii OH87 BAL007II</name>
    <dbReference type="NCBI Taxonomy" id="1331262"/>
    <lineage>
        <taxon>Bacteria</taxon>
        <taxon>Pseudomonadati</taxon>
        <taxon>Pseudomonadota</taxon>
        <taxon>Betaproteobacteria</taxon>
        <taxon>Burkholderiales</taxon>
        <taxon>Alcaligenaceae</taxon>
        <taxon>Bordetella</taxon>
    </lineage>
</organism>
<dbReference type="InterPro" id="IPR027417">
    <property type="entry name" value="P-loop_NTPase"/>
</dbReference>
<dbReference type="CDD" id="cd03261">
    <property type="entry name" value="ABC_Org_Solvent_Resistant"/>
    <property type="match status" value="1"/>
</dbReference>
<feature type="compositionally biased region" description="Pro residues" evidence="5">
    <location>
        <begin position="33"/>
        <end position="47"/>
    </location>
</feature>
<gene>
    <name evidence="7" type="primary">ttg2</name>
    <name evidence="7" type="ORF">L544_4499</name>
</gene>
<dbReference type="InterPro" id="IPR003593">
    <property type="entry name" value="AAA+_ATPase"/>
</dbReference>
<dbReference type="PANTHER" id="PTHR43023">
    <property type="entry name" value="PROTEIN TRIGALACTOSYLDIACYLGLYCEROL 3, CHLOROPLASTIC"/>
    <property type="match status" value="1"/>
</dbReference>
<evidence type="ECO:0000313" key="7">
    <source>
        <dbReference type="EMBL" id="KCB24108.1"/>
    </source>
</evidence>
<dbReference type="SUPFAM" id="SSF52540">
    <property type="entry name" value="P-loop containing nucleoside triphosphate hydrolases"/>
    <property type="match status" value="1"/>
</dbReference>
<evidence type="ECO:0000259" key="6">
    <source>
        <dbReference type="PROSITE" id="PS50893"/>
    </source>
</evidence>
<sequence length="324" mass="34533">MLSENTVPRARHPRGAEGARATMPPLPTANAPGMPPAQRPATHPLPMPVSTRNSSDLVLSCKDVALGYGDFTVLSGITLEVHAGQVVAIMGGSGSGKTTLLRAATGQILAQRGEVQAFGQDIATASPQALQGLRKRMGVLFQQGALFTDLNVFENVAFPLREHTASSEAEVLEKVLDKLDAVGLRAAAHLRVAEISGGMARRVALARAVVLEPELILYDEPFAGLDPISMGITARLIRHLSDRLHCASVLITHDIQESFAIADRVYLVGQGQLKASGTPQTLAGSEDPYVRQFLDGAPDGPVAFRYPETPAFQAWLGQQQGRRP</sequence>
<dbReference type="Pfam" id="PF00005">
    <property type="entry name" value="ABC_tran"/>
    <property type="match status" value="1"/>
</dbReference>
<comment type="caution">
    <text evidence="7">The sequence shown here is derived from an EMBL/GenBank/DDBJ whole genome shotgun (WGS) entry which is preliminary data.</text>
</comment>
<accession>A0ABR4R1F8</accession>
<evidence type="ECO:0000313" key="8">
    <source>
        <dbReference type="Proteomes" id="UP000025748"/>
    </source>
</evidence>
<feature type="domain" description="ABC transporter" evidence="6">
    <location>
        <begin position="59"/>
        <end position="295"/>
    </location>
</feature>
<dbReference type="PANTHER" id="PTHR43023:SF6">
    <property type="entry name" value="INTERMEMBRANE PHOSPHOLIPID TRANSPORT SYSTEM ATP-BINDING PROTEIN MLAF"/>
    <property type="match status" value="1"/>
</dbReference>
<keyword evidence="2" id="KW-0472">Membrane</keyword>
<dbReference type="Gene3D" id="3.40.50.300">
    <property type="entry name" value="P-loop containing nucleotide triphosphate hydrolases"/>
    <property type="match status" value="1"/>
</dbReference>
<evidence type="ECO:0000256" key="5">
    <source>
        <dbReference type="SAM" id="MobiDB-lite"/>
    </source>
</evidence>
<dbReference type="InterPro" id="IPR017871">
    <property type="entry name" value="ABC_transporter-like_CS"/>
</dbReference>
<dbReference type="InterPro" id="IPR003439">
    <property type="entry name" value="ABC_transporter-like_ATP-bd"/>
</dbReference>
<dbReference type="PROSITE" id="PS00211">
    <property type="entry name" value="ABC_TRANSPORTER_1"/>
    <property type="match status" value="1"/>
</dbReference>
<keyword evidence="3" id="KW-0547">Nucleotide-binding</keyword>
<dbReference type="PROSITE" id="PS50893">
    <property type="entry name" value="ABC_TRANSPORTER_2"/>
    <property type="match status" value="1"/>
</dbReference>
<protein>
    <submittedName>
        <fullName evidence="7">Toluene tolerance protein Ttg2A</fullName>
    </submittedName>
</protein>
<evidence type="ECO:0000256" key="3">
    <source>
        <dbReference type="ARBA" id="ARBA00022741"/>
    </source>
</evidence>
<keyword evidence="1" id="KW-0813">Transport</keyword>
<reference evidence="7 8" key="1">
    <citation type="submission" date="2014-03" db="EMBL/GenBank/DDBJ databases">
        <title>Genome sequence of Bordetella hinzii.</title>
        <authorList>
            <person name="Register K."/>
            <person name="Harvill E."/>
            <person name="Goodfield L.L."/>
            <person name="Ivanov Y.V."/>
            <person name="Meyer J.A."/>
            <person name="Muse S.J."/>
            <person name="Jacobs N."/>
            <person name="Bendor L."/>
            <person name="Smallridge W.E."/>
            <person name="Brinkac L.M."/>
            <person name="Sanka R."/>
            <person name="Kim M."/>
            <person name="Losada L."/>
        </authorList>
    </citation>
    <scope>NUCLEOTIDE SEQUENCE [LARGE SCALE GENOMIC DNA]</scope>
    <source>
        <strain evidence="7 8">OH87 BAL007II</strain>
    </source>
</reference>
<evidence type="ECO:0000256" key="4">
    <source>
        <dbReference type="ARBA" id="ARBA00022840"/>
    </source>
</evidence>
<feature type="region of interest" description="Disordered" evidence="5">
    <location>
        <begin position="1"/>
        <end position="49"/>
    </location>
</feature>
<evidence type="ECO:0000256" key="1">
    <source>
        <dbReference type="ARBA" id="ARBA00022448"/>
    </source>
</evidence>
<keyword evidence="4" id="KW-0067">ATP-binding</keyword>
<name>A0ABR4R1F8_9BORD</name>
<dbReference type="Proteomes" id="UP000025748">
    <property type="component" value="Unassembled WGS sequence"/>
</dbReference>
<keyword evidence="2" id="KW-1003">Cell membrane</keyword>
<dbReference type="EMBL" id="JHEM01000016">
    <property type="protein sequence ID" value="KCB24108.1"/>
    <property type="molecule type" value="Genomic_DNA"/>
</dbReference>
<proteinExistence type="predicted"/>
<keyword evidence="8" id="KW-1185">Reference proteome</keyword>
<evidence type="ECO:0000256" key="2">
    <source>
        <dbReference type="ARBA" id="ARBA00022475"/>
    </source>
</evidence>